<organism evidence="2">
    <name type="scientific">Wuchereria bancrofti</name>
    <dbReference type="NCBI Taxonomy" id="6293"/>
    <lineage>
        <taxon>Eukaryota</taxon>
        <taxon>Metazoa</taxon>
        <taxon>Ecdysozoa</taxon>
        <taxon>Nematoda</taxon>
        <taxon>Chromadorea</taxon>
        <taxon>Rhabditida</taxon>
        <taxon>Spirurina</taxon>
        <taxon>Spiruromorpha</taxon>
        <taxon>Filarioidea</taxon>
        <taxon>Onchocercidae</taxon>
        <taxon>Wuchereria</taxon>
    </lineage>
</organism>
<reference evidence="2" key="1">
    <citation type="submission" date="2016-11" db="UniProtKB">
        <authorList>
            <consortium name="WormBaseParasite"/>
        </authorList>
    </citation>
    <scope>IDENTIFICATION</scope>
    <source>
        <strain evidence="2">pt0022</strain>
    </source>
</reference>
<name>A0A1I8EU54_WUCBA</name>
<evidence type="ECO:0000256" key="1">
    <source>
        <dbReference type="SAM" id="SignalP"/>
    </source>
</evidence>
<dbReference type="AlphaFoldDB" id="A0A1I8EU54"/>
<evidence type="ECO:0000313" key="2">
    <source>
        <dbReference type="WBParaSite" id="maker-PairedContig_5193-snap-gene-0.6-mRNA-1"/>
    </source>
</evidence>
<keyword evidence="1" id="KW-0732">Signal</keyword>
<feature type="signal peptide" evidence="1">
    <location>
        <begin position="1"/>
        <end position="24"/>
    </location>
</feature>
<protein>
    <submittedName>
        <fullName evidence="2">Uncharacterized protein</fullName>
    </submittedName>
</protein>
<dbReference type="WBParaSite" id="maker-PairedContig_5193-snap-gene-0.6-mRNA-1">
    <property type="protein sequence ID" value="maker-PairedContig_5193-snap-gene-0.6-mRNA-1"/>
    <property type="gene ID" value="maker-PairedContig_5193-snap-gene-0.6"/>
</dbReference>
<sequence length="111" mass="12765">MSRKIPIHWMTLHFLMLLLRQSISSKIMEHHKKCYIWTRKLSTAIGNRSEKKNGNPCDIFDTVDDIPETPKSVEIMDLTTEEDFTKQIISSSHSTTTAATIENLLQCTLDN</sequence>
<proteinExistence type="predicted"/>
<accession>A0A1I8EU54</accession>
<feature type="chain" id="PRO_5009318376" evidence="1">
    <location>
        <begin position="25"/>
        <end position="111"/>
    </location>
</feature>